<dbReference type="SUPFAM" id="SSF53067">
    <property type="entry name" value="Actin-like ATPase domain"/>
    <property type="match status" value="2"/>
</dbReference>
<protein>
    <submittedName>
        <fullName evidence="3">Type IV pilus assembly protein PilM</fullName>
    </submittedName>
</protein>
<dbReference type="Pfam" id="PF11104">
    <property type="entry name" value="PilM_2"/>
    <property type="match status" value="1"/>
</dbReference>
<keyword evidence="2" id="KW-1133">Transmembrane helix</keyword>
<gene>
    <name evidence="3" type="primary">pilM</name>
    <name evidence="3" type="ORF">FJY68_10495</name>
</gene>
<dbReference type="Proteomes" id="UP000779900">
    <property type="component" value="Unassembled WGS sequence"/>
</dbReference>
<evidence type="ECO:0000256" key="2">
    <source>
        <dbReference type="SAM" id="Phobius"/>
    </source>
</evidence>
<keyword evidence="2" id="KW-0472">Membrane</keyword>
<dbReference type="AlphaFoldDB" id="A0A937XEI8"/>
<reference evidence="3" key="1">
    <citation type="submission" date="2019-03" db="EMBL/GenBank/DDBJ databases">
        <title>Lake Tanganyika Metagenome-Assembled Genomes (MAGs).</title>
        <authorList>
            <person name="Tran P."/>
        </authorList>
    </citation>
    <scope>NUCLEOTIDE SEQUENCE</scope>
    <source>
        <strain evidence="3">K_DeepCast_150m_m2_040</strain>
    </source>
</reference>
<dbReference type="InterPro" id="IPR043129">
    <property type="entry name" value="ATPase_NBD"/>
</dbReference>
<evidence type="ECO:0000313" key="3">
    <source>
        <dbReference type="EMBL" id="MBM3332255.1"/>
    </source>
</evidence>
<dbReference type="PANTHER" id="PTHR32432:SF3">
    <property type="entry name" value="ETHANOLAMINE UTILIZATION PROTEIN EUTJ"/>
    <property type="match status" value="1"/>
</dbReference>
<organism evidence="3 4">
    <name type="scientific">candidate division WOR-3 bacterium</name>
    <dbReference type="NCBI Taxonomy" id="2052148"/>
    <lineage>
        <taxon>Bacteria</taxon>
        <taxon>Bacteria division WOR-3</taxon>
    </lineage>
</organism>
<proteinExistence type="predicted"/>
<comment type="caution">
    <text evidence="3">The sequence shown here is derived from an EMBL/GenBank/DDBJ whole genome shotgun (WGS) entry which is preliminary data.</text>
</comment>
<name>A0A937XEI8_UNCW3</name>
<dbReference type="CDD" id="cd24049">
    <property type="entry name" value="ASKHA_NBD_PilM"/>
    <property type="match status" value="1"/>
</dbReference>
<evidence type="ECO:0000256" key="1">
    <source>
        <dbReference type="SAM" id="Coils"/>
    </source>
</evidence>
<keyword evidence="1" id="KW-0175">Coiled coil</keyword>
<dbReference type="PANTHER" id="PTHR32432">
    <property type="entry name" value="CELL DIVISION PROTEIN FTSA-RELATED"/>
    <property type="match status" value="1"/>
</dbReference>
<dbReference type="InterPro" id="IPR050696">
    <property type="entry name" value="FtsA/MreB"/>
</dbReference>
<keyword evidence="2" id="KW-0812">Transmembrane</keyword>
<dbReference type="InterPro" id="IPR005883">
    <property type="entry name" value="PilM"/>
</dbReference>
<dbReference type="InterPro" id="IPR007813">
    <property type="entry name" value="PilN"/>
</dbReference>
<feature type="transmembrane region" description="Helical" evidence="2">
    <location>
        <begin position="377"/>
        <end position="398"/>
    </location>
</feature>
<dbReference type="Pfam" id="PF05137">
    <property type="entry name" value="PilN"/>
    <property type="match status" value="1"/>
</dbReference>
<evidence type="ECO:0000313" key="4">
    <source>
        <dbReference type="Proteomes" id="UP000779900"/>
    </source>
</evidence>
<sequence length="539" mass="58874">MATGSISGNLFGGGGKGTLCIDIGSNSVKFVKMEGGRVTDYGFKEIGEAFDVPSILRELVKDYKPGEVFSFVSGPSVSLRQAPFPKMNRRELKDAIMLRLEKYSPFTVDEAILDFKALGPVREAGAIKDNVMVVAARKDIVSDHISTLRKAGLEPSGIGVIPFALQAAVKKYGKLKPDETVCLLDIGAEFTDMVFMKGERLDLARTITTAGNAVTEAMTVAITTEEGQLALDAYDAENMKRKFGLPSDDSTERLPSGIMVKRLATLQRPALERFVAEINRSIDYYRREFGETKIDRLLLCGGTAAMKGLREYIQTSLGITTQLFDPFKEGAIYKKGTAPEGEIGHRLVTALGLAYDHASVDLLPMEMKTGKFIARDIRLAVVGGVLWIGLLAVIYAMLAGSAQAKALEVSRLKRDLKATEDANKEYFALEVQVKDMEAKQRSLTAVVGEQIISVPVMAQVTRMVPNNVQLNSLALTGQKNVKMTGVVSADQFLLDIDLSQFMIDLENSPGFQQVQLVSKNRSSLQGESVLEFEIQCVTE</sequence>
<dbReference type="EMBL" id="VGIR01000070">
    <property type="protein sequence ID" value="MBM3332255.1"/>
    <property type="molecule type" value="Genomic_DNA"/>
</dbReference>
<dbReference type="NCBIfam" id="TIGR01175">
    <property type="entry name" value="pilM"/>
    <property type="match status" value="1"/>
</dbReference>
<feature type="coiled-coil region" evidence="1">
    <location>
        <begin position="402"/>
        <end position="439"/>
    </location>
</feature>
<dbReference type="Gene3D" id="3.30.420.40">
    <property type="match status" value="2"/>
</dbReference>
<accession>A0A937XEI8</accession>
<dbReference type="Gene3D" id="3.30.1490.300">
    <property type="match status" value="1"/>
</dbReference>